<reference evidence="2" key="1">
    <citation type="submission" date="2020-05" db="UniProtKB">
        <authorList>
            <consortium name="EnsemblMetazoa"/>
        </authorList>
    </citation>
    <scope>IDENTIFICATION</scope>
    <source>
        <strain evidence="2">TTRI</strain>
    </source>
</reference>
<keyword evidence="3" id="KW-1185">Reference proteome</keyword>
<feature type="compositionally biased region" description="Polar residues" evidence="1">
    <location>
        <begin position="32"/>
        <end position="41"/>
    </location>
</feature>
<protein>
    <submittedName>
        <fullName evidence="2">Uncharacterized protein</fullName>
    </submittedName>
</protein>
<dbReference type="AlphaFoldDB" id="A0A1A9UVK7"/>
<evidence type="ECO:0000256" key="1">
    <source>
        <dbReference type="SAM" id="MobiDB-lite"/>
    </source>
</evidence>
<feature type="region of interest" description="Disordered" evidence="1">
    <location>
        <begin position="22"/>
        <end position="44"/>
    </location>
</feature>
<proteinExistence type="predicted"/>
<dbReference type="VEuPathDB" id="VectorBase:GAUT017063"/>
<dbReference type="EnsemblMetazoa" id="GAUT017063-RA">
    <property type="protein sequence ID" value="GAUT017063-PA"/>
    <property type="gene ID" value="GAUT017063"/>
</dbReference>
<sequence>MSTLPLLISVYKLTCSRSSVSFSQALPGENSPAATTETSTPRGRISCRKQAAKLSTAACVAHCMPRTGAGTLLRPLSNACNMQKQKKVCKTNCQSIFDPTRNQQALVESVQKSDVKNTIRPFALRNNGNINCVKRATPSHMRNKDYLSWLTIKYHIPTNTCLSYEKCKIKLLQFIDDDIDDTARRATPCRYFSSLEYLHFHNFSESGVAYGNALHLQKG</sequence>
<organism evidence="2 3">
    <name type="scientific">Glossina austeni</name>
    <name type="common">Savannah tsetse fly</name>
    <dbReference type="NCBI Taxonomy" id="7395"/>
    <lineage>
        <taxon>Eukaryota</taxon>
        <taxon>Metazoa</taxon>
        <taxon>Ecdysozoa</taxon>
        <taxon>Arthropoda</taxon>
        <taxon>Hexapoda</taxon>
        <taxon>Insecta</taxon>
        <taxon>Pterygota</taxon>
        <taxon>Neoptera</taxon>
        <taxon>Endopterygota</taxon>
        <taxon>Diptera</taxon>
        <taxon>Brachycera</taxon>
        <taxon>Muscomorpha</taxon>
        <taxon>Hippoboscoidea</taxon>
        <taxon>Glossinidae</taxon>
        <taxon>Glossina</taxon>
    </lineage>
</organism>
<accession>A0A1A9UVK7</accession>
<dbReference type="Proteomes" id="UP000078200">
    <property type="component" value="Unassembled WGS sequence"/>
</dbReference>
<name>A0A1A9UVK7_GLOAU</name>
<evidence type="ECO:0000313" key="3">
    <source>
        <dbReference type="Proteomes" id="UP000078200"/>
    </source>
</evidence>
<evidence type="ECO:0000313" key="2">
    <source>
        <dbReference type="EnsemblMetazoa" id="GAUT017063-PA"/>
    </source>
</evidence>